<evidence type="ECO:0000313" key="1">
    <source>
        <dbReference type="EMBL" id="EYU22638.1"/>
    </source>
</evidence>
<protein>
    <submittedName>
        <fullName evidence="1">Uncharacterized protein</fullName>
    </submittedName>
</protein>
<gene>
    <name evidence="1" type="ORF">MIMGU_mgv1a016799mg</name>
</gene>
<reference evidence="1 2" key="1">
    <citation type="journal article" date="2013" name="Proc. Natl. Acad. Sci. U.S.A.">
        <title>Fine-scale variation in meiotic recombination in Mimulus inferred from population shotgun sequencing.</title>
        <authorList>
            <person name="Hellsten U."/>
            <person name="Wright K.M."/>
            <person name="Jenkins J."/>
            <person name="Shu S."/>
            <person name="Yuan Y."/>
            <person name="Wessler S.R."/>
            <person name="Schmutz J."/>
            <person name="Willis J.H."/>
            <person name="Rokhsar D.S."/>
        </authorList>
    </citation>
    <scope>NUCLEOTIDE SEQUENCE [LARGE SCALE GENOMIC DNA]</scope>
    <source>
        <strain evidence="2">cv. DUN x IM62</strain>
    </source>
</reference>
<organism evidence="1 2">
    <name type="scientific">Erythranthe guttata</name>
    <name type="common">Yellow monkey flower</name>
    <name type="synonym">Mimulus guttatus</name>
    <dbReference type="NCBI Taxonomy" id="4155"/>
    <lineage>
        <taxon>Eukaryota</taxon>
        <taxon>Viridiplantae</taxon>
        <taxon>Streptophyta</taxon>
        <taxon>Embryophyta</taxon>
        <taxon>Tracheophyta</taxon>
        <taxon>Spermatophyta</taxon>
        <taxon>Magnoliopsida</taxon>
        <taxon>eudicotyledons</taxon>
        <taxon>Gunneridae</taxon>
        <taxon>Pentapetalae</taxon>
        <taxon>asterids</taxon>
        <taxon>lamiids</taxon>
        <taxon>Lamiales</taxon>
        <taxon>Phrymaceae</taxon>
        <taxon>Erythranthe</taxon>
    </lineage>
</organism>
<sequence length="106" mass="11812">MYHLSPHAPLLFFLPDLSHKYILGFSARVFDGGTCVTPRVPILEFDPSSLEDVGVRLVFSIFSNFEKTERSNLSRPSILESTSCFPSVASLSALSFCSIFDFATER</sequence>
<name>A0A022Q5Y2_ERYGU</name>
<dbReference type="EMBL" id="KI632197">
    <property type="protein sequence ID" value="EYU22638.1"/>
    <property type="molecule type" value="Genomic_DNA"/>
</dbReference>
<evidence type="ECO:0000313" key="2">
    <source>
        <dbReference type="Proteomes" id="UP000030748"/>
    </source>
</evidence>
<accession>A0A022Q5Y2</accession>
<dbReference type="AlphaFoldDB" id="A0A022Q5Y2"/>
<proteinExistence type="predicted"/>
<keyword evidence="2" id="KW-1185">Reference proteome</keyword>
<dbReference type="Proteomes" id="UP000030748">
    <property type="component" value="Unassembled WGS sequence"/>
</dbReference>